<keyword evidence="3" id="KW-0663">Pyridoxal phosphate</keyword>
<accession>A0A836G413</accession>
<dbReference type="GO" id="GO:0006564">
    <property type="term" value="P:L-serine biosynthetic process"/>
    <property type="evidence" value="ECO:0007669"/>
    <property type="project" value="InterPro"/>
</dbReference>
<protein>
    <submittedName>
        <fullName evidence="7">SERC aminotransferase</fullName>
    </submittedName>
</protein>
<proteinExistence type="predicted"/>
<dbReference type="PANTHER" id="PTHR43247">
    <property type="entry name" value="PHOSPHOSERINE AMINOTRANSFERASE"/>
    <property type="match status" value="1"/>
</dbReference>
<comment type="cofactor">
    <cofactor evidence="1">
        <name>pyridoxal 5'-phosphate</name>
        <dbReference type="ChEBI" id="CHEBI:597326"/>
    </cofactor>
</comment>
<organism evidence="7 8">
    <name type="scientific">Acromyrmex heyeri</name>
    <dbReference type="NCBI Taxonomy" id="230685"/>
    <lineage>
        <taxon>Eukaryota</taxon>
        <taxon>Metazoa</taxon>
        <taxon>Ecdysozoa</taxon>
        <taxon>Arthropoda</taxon>
        <taxon>Hexapoda</taxon>
        <taxon>Insecta</taxon>
        <taxon>Pterygota</taxon>
        <taxon>Neoptera</taxon>
        <taxon>Endopterygota</taxon>
        <taxon>Hymenoptera</taxon>
        <taxon>Apocrita</taxon>
        <taxon>Aculeata</taxon>
        <taxon>Formicoidea</taxon>
        <taxon>Formicidae</taxon>
        <taxon>Myrmicinae</taxon>
        <taxon>Acromyrmex</taxon>
    </lineage>
</organism>
<dbReference type="Pfam" id="PF00266">
    <property type="entry name" value="Aminotran_5"/>
    <property type="match status" value="1"/>
</dbReference>
<dbReference type="InterPro" id="IPR015424">
    <property type="entry name" value="PyrdxlP-dep_Trfase"/>
</dbReference>
<dbReference type="GO" id="GO:0030170">
    <property type="term" value="F:pyridoxal phosphate binding"/>
    <property type="evidence" value="ECO:0007669"/>
    <property type="project" value="TreeGrafter"/>
</dbReference>
<name>A0A836G413_9HYME</name>
<evidence type="ECO:0000256" key="2">
    <source>
        <dbReference type="ARBA" id="ARBA00022679"/>
    </source>
</evidence>
<reference evidence="7 8" key="1">
    <citation type="submission" date="2020-02" db="EMBL/GenBank/DDBJ databases">
        <title>Relaxed selection underlies rapid genomic changes in the transitions from sociality to social parasitism in ants.</title>
        <authorList>
            <person name="Bi X."/>
        </authorList>
    </citation>
    <scope>NUCLEOTIDE SEQUENCE [LARGE SCALE GENOMIC DNA]</scope>
    <source>
        <strain evidence="7">BGI-DK2014b</strain>
        <tissue evidence="7">Whole body</tissue>
    </source>
</reference>
<dbReference type="Proteomes" id="UP000670152">
    <property type="component" value="Unassembled WGS sequence"/>
</dbReference>
<evidence type="ECO:0000256" key="4">
    <source>
        <dbReference type="ARBA" id="ARBA00029440"/>
    </source>
</evidence>
<dbReference type="AlphaFoldDB" id="A0A836G413"/>
<evidence type="ECO:0000313" key="7">
    <source>
        <dbReference type="EMBL" id="KAG5331509.1"/>
    </source>
</evidence>
<evidence type="ECO:0000256" key="5">
    <source>
        <dbReference type="ARBA" id="ARBA00049007"/>
    </source>
</evidence>
<dbReference type="InterPro" id="IPR015421">
    <property type="entry name" value="PyrdxlP-dep_Trfase_major"/>
</dbReference>
<evidence type="ECO:0000259" key="6">
    <source>
        <dbReference type="Pfam" id="PF00266"/>
    </source>
</evidence>
<dbReference type="Gene3D" id="3.40.640.10">
    <property type="entry name" value="Type I PLP-dependent aspartate aminotransferase-like (Major domain)"/>
    <property type="match status" value="1"/>
</dbReference>
<dbReference type="PANTHER" id="PTHR43247:SF1">
    <property type="entry name" value="PHOSPHOSERINE AMINOTRANSFERASE"/>
    <property type="match status" value="1"/>
</dbReference>
<gene>
    <name evidence="7" type="ORF">G6Z77_0009008</name>
</gene>
<keyword evidence="7" id="KW-0032">Aminotransferase</keyword>
<feature type="non-terminal residue" evidence="7">
    <location>
        <position position="160"/>
    </location>
</feature>
<evidence type="ECO:0000256" key="1">
    <source>
        <dbReference type="ARBA" id="ARBA00001933"/>
    </source>
</evidence>
<comment type="pathway">
    <text evidence="4">Amino-acid biosynthesis.</text>
</comment>
<keyword evidence="2 7" id="KW-0808">Transferase</keyword>
<evidence type="ECO:0000313" key="8">
    <source>
        <dbReference type="Proteomes" id="UP000670152"/>
    </source>
</evidence>
<dbReference type="InterPro" id="IPR022278">
    <property type="entry name" value="Pser_aminoTfrase"/>
</dbReference>
<comment type="caution">
    <text evidence="7">The sequence shown here is derived from an EMBL/GenBank/DDBJ whole genome shotgun (WGS) entry which is preliminary data.</text>
</comment>
<keyword evidence="8" id="KW-1185">Reference proteome</keyword>
<dbReference type="InterPro" id="IPR000192">
    <property type="entry name" value="Aminotrans_V_dom"/>
</dbReference>
<evidence type="ECO:0000256" key="3">
    <source>
        <dbReference type="ARBA" id="ARBA00022898"/>
    </source>
</evidence>
<dbReference type="EMBL" id="JAANIB010005682">
    <property type="protein sequence ID" value="KAG5331509.1"/>
    <property type="molecule type" value="Genomic_DNA"/>
</dbReference>
<sequence length="160" mass="17494">MQGGGTAIFAAIPLNIMNTGSADYLVTGSWSAKAAKEAAKYGKVNLVLSDMTKYIEIPHPSTWNLNANASYVYYCANETVHGIEFDFIPETNGIPLVADMSSNILTKPFDVSKQKALVLRQYKRKRTQPCLPPIGDIPTANRFSELPIDVDGNNPTVKKT</sequence>
<comment type="catalytic activity">
    <reaction evidence="5">
        <text>O-phospho-L-serine + 2-oxoglutarate = 3-phosphooxypyruvate + L-glutamate</text>
        <dbReference type="Rhea" id="RHEA:14329"/>
        <dbReference type="ChEBI" id="CHEBI:16810"/>
        <dbReference type="ChEBI" id="CHEBI:18110"/>
        <dbReference type="ChEBI" id="CHEBI:29985"/>
        <dbReference type="ChEBI" id="CHEBI:57524"/>
        <dbReference type="EC" id="2.6.1.52"/>
    </reaction>
</comment>
<dbReference type="GO" id="GO:0005737">
    <property type="term" value="C:cytoplasm"/>
    <property type="evidence" value="ECO:0007669"/>
    <property type="project" value="TreeGrafter"/>
</dbReference>
<feature type="non-terminal residue" evidence="7">
    <location>
        <position position="1"/>
    </location>
</feature>
<dbReference type="UniPathway" id="UPA00244">
    <property type="reaction ID" value="UER00311"/>
</dbReference>
<feature type="domain" description="Aminotransferase class V" evidence="6">
    <location>
        <begin position="4"/>
        <end position="116"/>
    </location>
</feature>
<dbReference type="OrthoDB" id="1703350at2759"/>
<dbReference type="GO" id="GO:0004648">
    <property type="term" value="F:O-phospho-L-serine:2-oxoglutarate aminotransferase activity"/>
    <property type="evidence" value="ECO:0007669"/>
    <property type="project" value="UniProtKB-EC"/>
</dbReference>
<dbReference type="SUPFAM" id="SSF53383">
    <property type="entry name" value="PLP-dependent transferases"/>
    <property type="match status" value="1"/>
</dbReference>